<dbReference type="InterPro" id="IPR045324">
    <property type="entry name" value="Small_multidrug_res"/>
</dbReference>
<keyword evidence="6 9" id="KW-0472">Membrane</keyword>
<evidence type="ECO:0000313" key="10">
    <source>
        <dbReference type="EMBL" id="MEK8053313.1"/>
    </source>
</evidence>
<keyword evidence="5 9" id="KW-1133">Transmembrane helix</keyword>
<evidence type="ECO:0000256" key="8">
    <source>
        <dbReference type="RuleBase" id="RU003942"/>
    </source>
</evidence>
<evidence type="ECO:0000256" key="4">
    <source>
        <dbReference type="ARBA" id="ARBA00022692"/>
    </source>
</evidence>
<feature type="transmembrane region" description="Helical" evidence="9">
    <location>
        <begin position="57"/>
        <end position="78"/>
    </location>
</feature>
<feature type="transmembrane region" description="Helical" evidence="9">
    <location>
        <begin position="112"/>
        <end position="131"/>
    </location>
</feature>
<comment type="subcellular location">
    <subcellularLocation>
        <location evidence="1 8">Cell membrane</location>
        <topology evidence="1 8">Multi-pass membrane protein</topology>
    </subcellularLocation>
</comment>
<evidence type="ECO:0000313" key="11">
    <source>
        <dbReference type="Proteomes" id="UP001365405"/>
    </source>
</evidence>
<dbReference type="RefSeq" id="WP_341413053.1">
    <property type="nucleotide sequence ID" value="NZ_JBBUTH010000011.1"/>
</dbReference>
<comment type="similarity">
    <text evidence="7 8">Belongs to the drug/metabolite transporter (DMT) superfamily. Small multidrug resistance (SMR) (TC 2.A.7.1) family.</text>
</comment>
<keyword evidence="3" id="KW-1003">Cell membrane</keyword>
<reference evidence="10 11" key="1">
    <citation type="submission" date="2024-04" db="EMBL/GenBank/DDBJ databases">
        <title>Novel species of the genus Ideonella isolated from streams.</title>
        <authorList>
            <person name="Lu H."/>
        </authorList>
    </citation>
    <scope>NUCLEOTIDE SEQUENCE [LARGE SCALE GENOMIC DNA]</scope>
    <source>
        <strain evidence="10 11">DXS22W</strain>
    </source>
</reference>
<evidence type="ECO:0000256" key="9">
    <source>
        <dbReference type="SAM" id="Phobius"/>
    </source>
</evidence>
<gene>
    <name evidence="10" type="ORF">AACH10_23860</name>
</gene>
<protein>
    <submittedName>
        <fullName evidence="10">Multidrug efflux SMR transporter</fullName>
    </submittedName>
</protein>
<keyword evidence="4 8" id="KW-0812">Transmembrane</keyword>
<organism evidence="10 11">
    <name type="scientific">Pseudaquabacterium inlustre</name>
    <dbReference type="NCBI Taxonomy" id="2984192"/>
    <lineage>
        <taxon>Bacteria</taxon>
        <taxon>Pseudomonadati</taxon>
        <taxon>Pseudomonadota</taxon>
        <taxon>Betaproteobacteria</taxon>
        <taxon>Burkholderiales</taxon>
        <taxon>Sphaerotilaceae</taxon>
        <taxon>Pseudaquabacterium</taxon>
    </lineage>
</organism>
<keyword evidence="11" id="KW-1185">Reference proteome</keyword>
<accession>A0ABU9CNW2</accession>
<dbReference type="Pfam" id="PF00893">
    <property type="entry name" value="Multi_Drug_Res"/>
    <property type="match status" value="1"/>
</dbReference>
<evidence type="ECO:0000256" key="2">
    <source>
        <dbReference type="ARBA" id="ARBA00022448"/>
    </source>
</evidence>
<evidence type="ECO:0000256" key="5">
    <source>
        <dbReference type="ARBA" id="ARBA00022989"/>
    </source>
</evidence>
<evidence type="ECO:0000256" key="7">
    <source>
        <dbReference type="ARBA" id="ARBA00038032"/>
    </source>
</evidence>
<name>A0ABU9CNW2_9BURK</name>
<keyword evidence="2" id="KW-0813">Transport</keyword>
<dbReference type="InterPro" id="IPR000390">
    <property type="entry name" value="Small_drug/metabolite_transptr"/>
</dbReference>
<proteinExistence type="inferred from homology"/>
<dbReference type="SUPFAM" id="SSF103481">
    <property type="entry name" value="Multidrug resistance efflux transporter EmrE"/>
    <property type="match status" value="1"/>
</dbReference>
<feature type="transmembrane region" description="Helical" evidence="9">
    <location>
        <begin position="29"/>
        <end position="51"/>
    </location>
</feature>
<evidence type="ECO:0000256" key="3">
    <source>
        <dbReference type="ARBA" id="ARBA00022475"/>
    </source>
</evidence>
<sequence length="137" mass="14418">MDAPSPPPPDTAAPGAPATQADTHTVPMLYWVLLAVAIVSEVAATSLLKFTEGFTRLWPSVVVIAFYELSFILLTVVTRRIAMPVVYATWGGVGVAMVTVVAWAWLGQHLDAAALLGIGMITAGVIVIQGFSESTHA</sequence>
<dbReference type="PANTHER" id="PTHR30561">
    <property type="entry name" value="SMR FAMILY PROTON-DEPENDENT DRUG EFFLUX TRANSPORTER SUGE"/>
    <property type="match status" value="1"/>
</dbReference>
<comment type="caution">
    <text evidence="10">The sequence shown here is derived from an EMBL/GenBank/DDBJ whole genome shotgun (WGS) entry which is preliminary data.</text>
</comment>
<dbReference type="EMBL" id="JBBUTH010000011">
    <property type="protein sequence ID" value="MEK8053313.1"/>
    <property type="molecule type" value="Genomic_DNA"/>
</dbReference>
<evidence type="ECO:0000256" key="6">
    <source>
        <dbReference type="ARBA" id="ARBA00023136"/>
    </source>
</evidence>
<dbReference type="InterPro" id="IPR037185">
    <property type="entry name" value="EmrE-like"/>
</dbReference>
<dbReference type="PANTHER" id="PTHR30561:SF1">
    <property type="entry name" value="MULTIDRUG TRANSPORTER EMRE"/>
    <property type="match status" value="1"/>
</dbReference>
<dbReference type="Proteomes" id="UP001365405">
    <property type="component" value="Unassembled WGS sequence"/>
</dbReference>
<dbReference type="Gene3D" id="1.10.3730.20">
    <property type="match status" value="1"/>
</dbReference>
<feature type="transmembrane region" description="Helical" evidence="9">
    <location>
        <begin position="85"/>
        <end position="106"/>
    </location>
</feature>
<evidence type="ECO:0000256" key="1">
    <source>
        <dbReference type="ARBA" id="ARBA00004651"/>
    </source>
</evidence>